<dbReference type="EnsemblBacteria" id="CAD75155">
    <property type="protein sequence ID" value="CAD75155"/>
    <property type="gene ID" value="RB7063"/>
</dbReference>
<name>Q7UPA7_RHOBA</name>
<gene>
    <name evidence="2" type="ordered locus">RB7063</name>
</gene>
<keyword evidence="3" id="KW-1185">Reference proteome</keyword>
<dbReference type="Pfam" id="PF07595">
    <property type="entry name" value="Planc_extracel"/>
    <property type="match status" value="1"/>
</dbReference>
<dbReference type="Proteomes" id="UP000001025">
    <property type="component" value="Chromosome"/>
</dbReference>
<dbReference type="InterPro" id="IPR011506">
    <property type="entry name" value="Planctomycete_extracellular"/>
</dbReference>
<accession>Q7UPA7</accession>
<evidence type="ECO:0000313" key="2">
    <source>
        <dbReference type="EMBL" id="CAD75155.1"/>
    </source>
</evidence>
<protein>
    <recommendedName>
        <fullName evidence="1">Planctomycete extracellular domain-containing protein</fullName>
    </recommendedName>
</protein>
<dbReference type="AlphaFoldDB" id="Q7UPA7"/>
<reference evidence="2 3" key="1">
    <citation type="journal article" date="2003" name="Proc. Natl. Acad. Sci. U.S.A.">
        <title>Complete genome sequence of the marine planctomycete Pirellula sp. strain 1.</title>
        <authorList>
            <person name="Gloeckner F.O."/>
            <person name="Kube M."/>
            <person name="Bauer M."/>
            <person name="Teeling H."/>
            <person name="Lombardot T."/>
            <person name="Ludwig W."/>
            <person name="Gade D."/>
            <person name="Beck A."/>
            <person name="Borzym K."/>
            <person name="Heitmann K."/>
            <person name="Rabus R."/>
            <person name="Schlesner H."/>
            <person name="Amann R."/>
            <person name="Reinhardt R."/>
        </authorList>
    </citation>
    <scope>NUCLEOTIDE SEQUENCE [LARGE SCALE GENOMIC DNA]</scope>
    <source>
        <strain evidence="3">DSM 10527 / NCIMB 13988 / SH1</strain>
    </source>
</reference>
<sequence length="148" mass="17022">MSRSRRSLLLYPHFCDAIVTPDPLHDANKRQVTLVHHRTPTWKDARKRRFHNRRRLFIQNLENRRALAGCMGVEAATDDLITEEVAEVHYNDCGRSGKGTWRFHNCEPPSFSKLMAGGRYGSDIHQAIRIKDRSDAAATHRQTITTLC</sequence>
<proteinExistence type="predicted"/>
<organism evidence="2 3">
    <name type="scientific">Rhodopirellula baltica (strain DSM 10527 / NCIMB 13988 / SH1)</name>
    <dbReference type="NCBI Taxonomy" id="243090"/>
    <lineage>
        <taxon>Bacteria</taxon>
        <taxon>Pseudomonadati</taxon>
        <taxon>Planctomycetota</taxon>
        <taxon>Planctomycetia</taxon>
        <taxon>Pirellulales</taxon>
        <taxon>Pirellulaceae</taxon>
        <taxon>Rhodopirellula</taxon>
    </lineage>
</organism>
<dbReference type="PATRIC" id="fig|243090.15.peg.3416"/>
<dbReference type="InParanoid" id="Q7UPA7"/>
<dbReference type="KEGG" id="rba:RB7063"/>
<dbReference type="HOGENOM" id="CLU_1757377_0_0_0"/>
<evidence type="ECO:0000313" key="3">
    <source>
        <dbReference type="Proteomes" id="UP000001025"/>
    </source>
</evidence>
<dbReference type="EMBL" id="BX294145">
    <property type="protein sequence ID" value="CAD75155.1"/>
    <property type="molecule type" value="Genomic_DNA"/>
</dbReference>
<evidence type="ECO:0000259" key="1">
    <source>
        <dbReference type="Pfam" id="PF07595"/>
    </source>
</evidence>
<feature type="domain" description="Planctomycete extracellular" evidence="1">
    <location>
        <begin position="52"/>
        <end position="71"/>
    </location>
</feature>